<dbReference type="EMBL" id="KZ302020">
    <property type="protein sequence ID" value="PFH49782.1"/>
    <property type="molecule type" value="Genomic_DNA"/>
</dbReference>
<protein>
    <recommendedName>
        <fullName evidence="1">Smr domain-containing protein</fullName>
    </recommendedName>
</protein>
<dbReference type="PROSITE" id="PS50828">
    <property type="entry name" value="SMR"/>
    <property type="match status" value="1"/>
</dbReference>
<keyword evidence="3" id="KW-1185">Reference proteome</keyword>
<proteinExistence type="predicted"/>
<dbReference type="InterPro" id="IPR053020">
    <property type="entry name" value="Smr_domain_protein"/>
</dbReference>
<dbReference type="InterPro" id="IPR036063">
    <property type="entry name" value="Smr_dom_sf"/>
</dbReference>
<feature type="non-terminal residue" evidence="2">
    <location>
        <position position="1"/>
    </location>
</feature>
<evidence type="ECO:0000259" key="1">
    <source>
        <dbReference type="PROSITE" id="PS50828"/>
    </source>
</evidence>
<dbReference type="Gene3D" id="3.30.1370.110">
    <property type="match status" value="1"/>
</dbReference>
<accession>A0A2A9NQ20</accession>
<dbReference type="SMART" id="SM00463">
    <property type="entry name" value="SMR"/>
    <property type="match status" value="1"/>
</dbReference>
<gene>
    <name evidence="2" type="ORF">AMATHDRAFT_146907</name>
</gene>
<dbReference type="Pfam" id="PF01713">
    <property type="entry name" value="Smr"/>
    <property type="match status" value="1"/>
</dbReference>
<dbReference type="SUPFAM" id="SSF160443">
    <property type="entry name" value="SMR domain-like"/>
    <property type="match status" value="1"/>
</dbReference>
<evidence type="ECO:0000313" key="2">
    <source>
        <dbReference type="EMBL" id="PFH49782.1"/>
    </source>
</evidence>
<reference evidence="2 3" key="1">
    <citation type="submission" date="2014-02" db="EMBL/GenBank/DDBJ databases">
        <title>Transposable element dynamics among asymbiotic and ectomycorrhizal Amanita fungi.</title>
        <authorList>
            <consortium name="DOE Joint Genome Institute"/>
            <person name="Hess J."/>
            <person name="Skrede I."/>
            <person name="Wolfe B."/>
            <person name="LaButti K."/>
            <person name="Ohm R.A."/>
            <person name="Grigoriev I.V."/>
            <person name="Pringle A."/>
        </authorList>
    </citation>
    <scope>NUCLEOTIDE SEQUENCE [LARGE SCALE GENOMIC DNA]</scope>
    <source>
        <strain evidence="2 3">SKay4041</strain>
    </source>
</reference>
<dbReference type="STRING" id="703135.A0A2A9NQ20"/>
<dbReference type="PANTHER" id="PTHR47417:SF1">
    <property type="entry name" value="SMR DOMAIN-CONTAINING PROTEIN YPL199C"/>
    <property type="match status" value="1"/>
</dbReference>
<dbReference type="InterPro" id="IPR002625">
    <property type="entry name" value="Smr_dom"/>
</dbReference>
<organism evidence="2 3">
    <name type="scientific">Amanita thiersii Skay4041</name>
    <dbReference type="NCBI Taxonomy" id="703135"/>
    <lineage>
        <taxon>Eukaryota</taxon>
        <taxon>Fungi</taxon>
        <taxon>Dikarya</taxon>
        <taxon>Basidiomycota</taxon>
        <taxon>Agaricomycotina</taxon>
        <taxon>Agaricomycetes</taxon>
        <taxon>Agaricomycetidae</taxon>
        <taxon>Agaricales</taxon>
        <taxon>Pluteineae</taxon>
        <taxon>Amanitaceae</taxon>
        <taxon>Amanita</taxon>
    </lineage>
</organism>
<sequence length="91" mass="10009">NMSHSSQTVDVHGLRPQEAIEVTEKAFREALASGHGTLKVITGKGLHSKNNIPVLRNNLIKSMEEQRIPCEIDPNNSGVLILRLPPPHQIS</sequence>
<dbReference type="AlphaFoldDB" id="A0A2A9NQ20"/>
<dbReference type="Proteomes" id="UP000242287">
    <property type="component" value="Unassembled WGS sequence"/>
</dbReference>
<dbReference type="PANTHER" id="PTHR47417">
    <property type="entry name" value="SMR DOMAIN-CONTAINING PROTEIN YPL199C"/>
    <property type="match status" value="1"/>
</dbReference>
<feature type="domain" description="Smr" evidence="1">
    <location>
        <begin position="9"/>
        <end position="85"/>
    </location>
</feature>
<name>A0A2A9NQ20_9AGAR</name>
<evidence type="ECO:0000313" key="3">
    <source>
        <dbReference type="Proteomes" id="UP000242287"/>
    </source>
</evidence>
<dbReference type="OrthoDB" id="3231855at2759"/>